<dbReference type="InterPro" id="IPR043128">
    <property type="entry name" value="Rev_trsase/Diguanyl_cyclase"/>
</dbReference>
<dbReference type="InterPro" id="IPR000160">
    <property type="entry name" value="GGDEF_dom"/>
</dbReference>
<evidence type="ECO:0000259" key="1">
    <source>
        <dbReference type="PROSITE" id="PS50887"/>
    </source>
</evidence>
<comment type="caution">
    <text evidence="2">The sequence shown here is derived from an EMBL/GenBank/DDBJ whole genome shotgun (WGS) entry which is preliminary data.</text>
</comment>
<dbReference type="CDD" id="cd01949">
    <property type="entry name" value="GGDEF"/>
    <property type="match status" value="1"/>
</dbReference>
<dbReference type="SUPFAM" id="SSF55073">
    <property type="entry name" value="Nucleotide cyclase"/>
    <property type="match status" value="1"/>
</dbReference>
<reference evidence="2 3" key="1">
    <citation type="submission" date="2010-01" db="EMBL/GenBank/DDBJ databases">
        <authorList>
            <person name="Weinstock G."/>
            <person name="Sodergren E."/>
            <person name="Clifton S."/>
            <person name="Fulton L."/>
            <person name="Fulton B."/>
            <person name="Courtney L."/>
            <person name="Fronick C."/>
            <person name="Harrison M."/>
            <person name="Strong C."/>
            <person name="Farmer C."/>
            <person name="Delahaunty K."/>
            <person name="Markovic C."/>
            <person name="Hall O."/>
            <person name="Minx P."/>
            <person name="Tomlinson C."/>
            <person name="Mitreva M."/>
            <person name="Nelson J."/>
            <person name="Hou S."/>
            <person name="Wollam A."/>
            <person name="Pepin K.H."/>
            <person name="Johnson M."/>
            <person name="Bhonagiri V."/>
            <person name="Nash W.E."/>
            <person name="Warren W."/>
            <person name="Chinwalla A."/>
            <person name="Mardis E.R."/>
            <person name="Wilson R.K."/>
        </authorList>
    </citation>
    <scope>NUCLEOTIDE SEQUENCE [LARGE SCALE GENOMIC DNA]</scope>
    <source>
        <strain evidence="2 3">DSM 13479</strain>
    </source>
</reference>
<dbReference type="GO" id="GO:0052621">
    <property type="term" value="F:diguanylate cyclase activity"/>
    <property type="evidence" value="ECO:0007669"/>
    <property type="project" value="TreeGrafter"/>
</dbReference>
<dbReference type="PANTHER" id="PTHR45138:SF9">
    <property type="entry name" value="DIGUANYLATE CYCLASE DGCM-RELATED"/>
    <property type="match status" value="1"/>
</dbReference>
<dbReference type="InterPro" id="IPR029787">
    <property type="entry name" value="Nucleotide_cyclase"/>
</dbReference>
<gene>
    <name evidence="2" type="ORF">CLOSTHATH_04377</name>
</gene>
<dbReference type="Gene3D" id="3.30.70.270">
    <property type="match status" value="1"/>
</dbReference>
<accession>D3AL83</accession>
<dbReference type="AlphaFoldDB" id="D3AL83"/>
<dbReference type="HOGENOM" id="CLU_000445_11_16_9"/>
<proteinExistence type="predicted"/>
<organism evidence="2 3">
    <name type="scientific">Hungatella hathewayi DSM 13479</name>
    <dbReference type="NCBI Taxonomy" id="566550"/>
    <lineage>
        <taxon>Bacteria</taxon>
        <taxon>Bacillati</taxon>
        <taxon>Bacillota</taxon>
        <taxon>Clostridia</taxon>
        <taxon>Lachnospirales</taxon>
        <taxon>Lachnospiraceae</taxon>
        <taxon>Hungatella</taxon>
    </lineage>
</organism>
<dbReference type="Pfam" id="PF00990">
    <property type="entry name" value="GGDEF"/>
    <property type="match status" value="1"/>
</dbReference>
<protein>
    <submittedName>
        <fullName evidence="2">Diguanylate cyclase (GGDEF) domain protein</fullName>
    </submittedName>
</protein>
<dbReference type="Proteomes" id="UP000004968">
    <property type="component" value="Unassembled WGS sequence"/>
</dbReference>
<dbReference type="SMART" id="SM00267">
    <property type="entry name" value="GGDEF"/>
    <property type="match status" value="1"/>
</dbReference>
<feature type="domain" description="GGDEF" evidence="1">
    <location>
        <begin position="53"/>
        <end position="185"/>
    </location>
</feature>
<sequence length="190" mass="22084">MEELGGTGMKNVLALLKNENRRLSQQAETDWLTGLYNRMAVEEKVGRRLKKYETGVLFVIDIDNFKSINDRYGHLAGDQVLRGVARILQERVFHSDILGRIGGDEFVIFMSVKQDQNFIEERCRQIRQQFLNLPPDQFMVTRLSVTVCGSIYQKGDDYQRLFDRADQRLITEKSLRKKRPADADNRPENT</sequence>
<evidence type="ECO:0000313" key="2">
    <source>
        <dbReference type="EMBL" id="EFC97421.1"/>
    </source>
</evidence>
<dbReference type="EMBL" id="ACIO01000396">
    <property type="protein sequence ID" value="EFC97421.1"/>
    <property type="molecule type" value="Genomic_DNA"/>
</dbReference>
<dbReference type="PANTHER" id="PTHR45138">
    <property type="entry name" value="REGULATORY COMPONENTS OF SENSORY TRANSDUCTION SYSTEM"/>
    <property type="match status" value="1"/>
</dbReference>
<dbReference type="InterPro" id="IPR050469">
    <property type="entry name" value="Diguanylate_Cyclase"/>
</dbReference>
<dbReference type="NCBIfam" id="TIGR00254">
    <property type="entry name" value="GGDEF"/>
    <property type="match status" value="1"/>
</dbReference>
<name>D3AL83_9FIRM</name>
<dbReference type="PROSITE" id="PS50887">
    <property type="entry name" value="GGDEF"/>
    <property type="match status" value="1"/>
</dbReference>
<evidence type="ECO:0000313" key="3">
    <source>
        <dbReference type="Proteomes" id="UP000004968"/>
    </source>
</evidence>